<dbReference type="FunFam" id="3.40.50.10180:FF:000001">
    <property type="entry name" value="Glycerate kinase"/>
    <property type="match status" value="1"/>
</dbReference>
<dbReference type="PANTHER" id="PTHR12227:SF0">
    <property type="entry name" value="GLYCERATE KINASE"/>
    <property type="match status" value="1"/>
</dbReference>
<dbReference type="OrthoDB" id="9766552at2"/>
<dbReference type="InterPro" id="IPR037035">
    <property type="entry name" value="GK-like_C_sf"/>
</dbReference>
<organism evidence="5 6">
    <name type="scientific">Cupriavidus metallidurans</name>
    <dbReference type="NCBI Taxonomy" id="119219"/>
    <lineage>
        <taxon>Bacteria</taxon>
        <taxon>Pseudomonadati</taxon>
        <taxon>Pseudomonadota</taxon>
        <taxon>Betaproteobacteria</taxon>
        <taxon>Burkholderiales</taxon>
        <taxon>Burkholderiaceae</taxon>
        <taxon>Cupriavidus</taxon>
    </lineage>
</organism>
<dbReference type="InterPro" id="IPR038614">
    <property type="entry name" value="GK_N_sf"/>
</dbReference>
<keyword evidence="2" id="KW-0547">Nucleotide-binding</keyword>
<dbReference type="SUPFAM" id="SSF82544">
    <property type="entry name" value="GckA/TtuD-like"/>
    <property type="match status" value="1"/>
</dbReference>
<dbReference type="EMBL" id="CP037900">
    <property type="protein sequence ID" value="QBP11391.1"/>
    <property type="molecule type" value="Genomic_DNA"/>
</dbReference>
<proteinExistence type="predicted"/>
<dbReference type="Pfam" id="PF05161">
    <property type="entry name" value="MOFRL"/>
    <property type="match status" value="1"/>
</dbReference>
<name>A0A2L0XBD0_9BURK</name>
<evidence type="ECO:0000256" key="1">
    <source>
        <dbReference type="ARBA" id="ARBA00022679"/>
    </source>
</evidence>
<evidence type="ECO:0000256" key="4">
    <source>
        <dbReference type="ARBA" id="ARBA00022840"/>
    </source>
</evidence>
<keyword evidence="3 5" id="KW-0418">Kinase</keyword>
<dbReference type="Proteomes" id="UP000253772">
    <property type="component" value="Chromosome c1"/>
</dbReference>
<dbReference type="Gene3D" id="3.40.50.10180">
    <property type="entry name" value="Glycerate kinase, MOFRL-like N-terminal domain"/>
    <property type="match status" value="1"/>
</dbReference>
<dbReference type="InterPro" id="IPR007835">
    <property type="entry name" value="MOFRL"/>
</dbReference>
<dbReference type="AlphaFoldDB" id="A0A2L0XBD0"/>
<evidence type="ECO:0000313" key="6">
    <source>
        <dbReference type="Proteomes" id="UP000253772"/>
    </source>
</evidence>
<dbReference type="GO" id="GO:0005737">
    <property type="term" value="C:cytoplasm"/>
    <property type="evidence" value="ECO:0007669"/>
    <property type="project" value="TreeGrafter"/>
</dbReference>
<dbReference type="GO" id="GO:0008887">
    <property type="term" value="F:glycerate kinase activity"/>
    <property type="evidence" value="ECO:0007669"/>
    <property type="project" value="InterPro"/>
</dbReference>
<dbReference type="InterPro" id="IPR025286">
    <property type="entry name" value="MOFRL_assoc_dom"/>
</dbReference>
<dbReference type="Pfam" id="PF13660">
    <property type="entry name" value="DUF4147"/>
    <property type="match status" value="1"/>
</dbReference>
<evidence type="ECO:0000256" key="3">
    <source>
        <dbReference type="ARBA" id="ARBA00022777"/>
    </source>
</evidence>
<evidence type="ECO:0000256" key="2">
    <source>
        <dbReference type="ARBA" id="ARBA00022741"/>
    </source>
</evidence>
<dbReference type="PANTHER" id="PTHR12227">
    <property type="entry name" value="GLYCERATE KINASE"/>
    <property type="match status" value="1"/>
</dbReference>
<sequence length="443" mass="45494">MFATDATAALLSPQRQAGTPDYRDASQARALLRDLFDTAVSAVSATHCLPPHLPQPPKGRTVVIGAGKAAAAMAQAVEANWKGELSGLVVTRYGHGADCQRIEVVEAAHPVPDAAGQQAAQRMVELVQGLTADDLVLCLISGGGSALLAAPAPGITLADKQAVNKALLRSGASIGEMNCVRKHLSALKGGRLALACAPARVETLLISDIPGDDPTLIASGPTLPDATTCADALAVIAKYNIDVPANVRAHLESGAGETPKPGDARFEGHRNVTLASAQQSLEAAAARARELGLTAHILSDSIEGEARDVAEVHAAIARQIVAHGQPFEKPCVILSGGETTVTVRGNGRGGRNAEFLLSLAVSLDGLPGVHAIACDTDGIDGSEDNAGALLGPDSLTRAVARGLSARAHLDNNDGYGFFAGIDDLIVTGPTRTNVNDFRAILII</sequence>
<evidence type="ECO:0000313" key="5">
    <source>
        <dbReference type="EMBL" id="QBP11391.1"/>
    </source>
</evidence>
<keyword evidence="4" id="KW-0067">ATP-binding</keyword>
<dbReference type="Gene3D" id="3.40.1480.10">
    <property type="entry name" value="MOFRL domain"/>
    <property type="match status" value="1"/>
</dbReference>
<reference evidence="5 6" key="1">
    <citation type="submission" date="2019-03" db="EMBL/GenBank/DDBJ databases">
        <title>Comparative insights into the high quality Complete genome sequence of highly metal resistant Cupriavidus metallidurans strain BS1 isolated from a gold-copper mine.</title>
        <authorList>
            <person name="Mazhar H.S."/>
            <person name="Rensing C."/>
        </authorList>
    </citation>
    <scope>NUCLEOTIDE SEQUENCE [LARGE SCALE GENOMIC DNA]</scope>
    <source>
        <strain evidence="5 6">BS1</strain>
    </source>
</reference>
<dbReference type="FunFam" id="3.40.1480.10:FF:000002">
    <property type="entry name" value="Glycerate kinase"/>
    <property type="match status" value="1"/>
</dbReference>
<keyword evidence="1" id="KW-0808">Transferase</keyword>
<gene>
    <name evidence="5" type="ORF">DDF84_017380</name>
</gene>
<dbReference type="RefSeq" id="WP_017510784.1">
    <property type="nucleotide sequence ID" value="NZ_CP026544.1"/>
</dbReference>
<accession>A0A2L0XBD0</accession>
<protein>
    <submittedName>
        <fullName evidence="5">Glycerate kinase</fullName>
    </submittedName>
</protein>
<dbReference type="GO" id="GO:0005524">
    <property type="term" value="F:ATP binding"/>
    <property type="evidence" value="ECO:0007669"/>
    <property type="project" value="UniProtKB-KW"/>
</dbReference>
<dbReference type="InterPro" id="IPR039760">
    <property type="entry name" value="MOFRL_protein"/>
</dbReference>